<dbReference type="Gene3D" id="3.10.180.10">
    <property type="entry name" value="2,3-Dihydroxybiphenyl 1,2-Dioxygenase, domain 1"/>
    <property type="match status" value="1"/>
</dbReference>
<dbReference type="CDD" id="cd06588">
    <property type="entry name" value="PhnB_like"/>
    <property type="match status" value="1"/>
</dbReference>
<accession>A0ABW5PK50</accession>
<dbReference type="PANTHER" id="PTHR33990:SF1">
    <property type="entry name" value="PROTEIN YJDN"/>
    <property type="match status" value="1"/>
</dbReference>
<proteinExistence type="predicted"/>
<keyword evidence="3" id="KW-1185">Reference proteome</keyword>
<dbReference type="InterPro" id="IPR004360">
    <property type="entry name" value="Glyas_Fos-R_dOase_dom"/>
</dbReference>
<dbReference type="RefSeq" id="WP_377605280.1">
    <property type="nucleotide sequence ID" value="NZ_JBHUME010000011.1"/>
</dbReference>
<comment type="caution">
    <text evidence="2">The sequence shown here is derived from an EMBL/GenBank/DDBJ whole genome shotgun (WGS) entry which is preliminary data.</text>
</comment>
<dbReference type="InterPro" id="IPR029068">
    <property type="entry name" value="Glyas_Bleomycin-R_OHBP_Dase"/>
</dbReference>
<evidence type="ECO:0000259" key="1">
    <source>
        <dbReference type="Pfam" id="PF00903"/>
    </source>
</evidence>
<feature type="domain" description="Glyoxalase/fosfomycin resistance/dioxygenase" evidence="1">
    <location>
        <begin position="4"/>
        <end position="133"/>
    </location>
</feature>
<organism evidence="2 3">
    <name type="scientific">Paenibacillus gansuensis</name>
    <dbReference type="NCBI Taxonomy" id="306542"/>
    <lineage>
        <taxon>Bacteria</taxon>
        <taxon>Bacillati</taxon>
        <taxon>Bacillota</taxon>
        <taxon>Bacilli</taxon>
        <taxon>Bacillales</taxon>
        <taxon>Paenibacillaceae</taxon>
        <taxon>Paenibacillus</taxon>
    </lineage>
</organism>
<dbReference type="Proteomes" id="UP001597541">
    <property type="component" value="Unassembled WGS sequence"/>
</dbReference>
<evidence type="ECO:0000313" key="3">
    <source>
        <dbReference type="Proteomes" id="UP001597541"/>
    </source>
</evidence>
<gene>
    <name evidence="2" type="ORF">ACFSUF_18680</name>
</gene>
<dbReference type="SUPFAM" id="SSF54593">
    <property type="entry name" value="Glyoxalase/Bleomycin resistance protein/Dihydroxybiphenyl dioxygenase"/>
    <property type="match status" value="1"/>
</dbReference>
<name>A0ABW5PK50_9BACL</name>
<protein>
    <submittedName>
        <fullName evidence="2">VOC family protein</fullName>
    </submittedName>
</protein>
<reference evidence="3" key="1">
    <citation type="journal article" date="2019" name="Int. J. Syst. Evol. Microbiol.">
        <title>The Global Catalogue of Microorganisms (GCM) 10K type strain sequencing project: providing services to taxonomists for standard genome sequencing and annotation.</title>
        <authorList>
            <consortium name="The Broad Institute Genomics Platform"/>
            <consortium name="The Broad Institute Genome Sequencing Center for Infectious Disease"/>
            <person name="Wu L."/>
            <person name="Ma J."/>
        </authorList>
    </citation>
    <scope>NUCLEOTIDE SEQUENCE [LARGE SCALE GENOMIC DNA]</scope>
    <source>
        <strain evidence="3">KCTC 3950</strain>
    </source>
</reference>
<dbReference type="Pfam" id="PF00903">
    <property type="entry name" value="Glyoxalase"/>
    <property type="match status" value="1"/>
</dbReference>
<sequence length="138" mass="15297">MSSLNPYLVTNGNGKEAVEFYKDALSAEVVIVQTFGEAPQDPNYPVAEEAKDRIMHATLRFGESLLMLSDTFPGMPHQIGNHVTIALNVNDAESAKNMFHKLQQGGEVLMPIQETFWSPAYGMVKDKFGVTFHVSVEH</sequence>
<evidence type="ECO:0000313" key="2">
    <source>
        <dbReference type="EMBL" id="MFD2614442.1"/>
    </source>
</evidence>
<dbReference type="InterPro" id="IPR028973">
    <property type="entry name" value="PhnB-like"/>
</dbReference>
<dbReference type="EMBL" id="JBHUME010000011">
    <property type="protein sequence ID" value="MFD2614442.1"/>
    <property type="molecule type" value="Genomic_DNA"/>
</dbReference>
<dbReference type="PANTHER" id="PTHR33990">
    <property type="entry name" value="PROTEIN YJDN-RELATED"/>
    <property type="match status" value="1"/>
</dbReference>